<evidence type="ECO:0000256" key="1">
    <source>
        <dbReference type="SAM" id="MobiDB-lite"/>
    </source>
</evidence>
<proteinExistence type="predicted"/>
<feature type="compositionally biased region" description="Basic and acidic residues" evidence="1">
    <location>
        <begin position="154"/>
        <end position="164"/>
    </location>
</feature>
<dbReference type="Proteomes" id="UP000249464">
    <property type="component" value="Unassembled WGS sequence"/>
</dbReference>
<organism evidence="2 3">
    <name type="scientific">Microbotryum silenes-dioicae</name>
    <dbReference type="NCBI Taxonomy" id="796604"/>
    <lineage>
        <taxon>Eukaryota</taxon>
        <taxon>Fungi</taxon>
        <taxon>Dikarya</taxon>
        <taxon>Basidiomycota</taxon>
        <taxon>Pucciniomycotina</taxon>
        <taxon>Microbotryomycetes</taxon>
        <taxon>Microbotryales</taxon>
        <taxon>Microbotryaceae</taxon>
        <taxon>Microbotryum</taxon>
    </lineage>
</organism>
<evidence type="ECO:0000313" key="3">
    <source>
        <dbReference type="Proteomes" id="UP000249464"/>
    </source>
</evidence>
<dbReference type="AlphaFoldDB" id="A0A2X0P0U6"/>
<feature type="compositionally biased region" description="Polar residues" evidence="1">
    <location>
        <begin position="1"/>
        <end position="22"/>
    </location>
</feature>
<sequence length="420" mass="46789">MEDTVATTQKAESSSTVQADQCQSPSALPPQPAALAWHPPKPKSGSATMTSHTSASQLAIPYTTKEGVTFAGRTRRGFTVIIPTAAPHLTSRKELGEPRKELNQSAKASTLVEDDDVFNDEAKESDSVDGEAEEFEEQDSDYQPSVASSNPSERPQRAPVRVDVEPSDDDLCDDDSSESEFSIEEMDTAFFDSIDRKEQSLIRVAVMFLMGESKKSMHRRTGLSLSQIRKFINNKPVGNTASLWVPHTLCCSFTGDYLFYASQSSTGKQLGRRRILEAAQEVFDREWETKYNFSFTSTTVTKSKVSVPIPTSSSSAEQFPPQSPPSTPDANYRPSNYVSSMNFKYSEQQLVTFYVHWLKGASKTEASRNSGVNERSAIRAFWEKGPQTQAIRERRRRVISIAEKQVANTKQREKTKVCFP</sequence>
<feature type="compositionally biased region" description="Basic and acidic residues" evidence="1">
    <location>
        <begin position="91"/>
        <end position="102"/>
    </location>
</feature>
<feature type="compositionally biased region" description="Acidic residues" evidence="1">
    <location>
        <begin position="127"/>
        <end position="140"/>
    </location>
</feature>
<feature type="compositionally biased region" description="Acidic residues" evidence="1">
    <location>
        <begin position="165"/>
        <end position="179"/>
    </location>
</feature>
<feature type="compositionally biased region" description="Polar residues" evidence="1">
    <location>
        <begin position="45"/>
        <end position="57"/>
    </location>
</feature>
<evidence type="ECO:0000313" key="2">
    <source>
        <dbReference type="EMBL" id="SGY29063.1"/>
    </source>
</evidence>
<gene>
    <name evidence="2" type="primary">BQ5605_C002g01008</name>
    <name evidence="2" type="ORF">BQ5605_C002G01008</name>
</gene>
<keyword evidence="3" id="KW-1185">Reference proteome</keyword>
<feature type="region of interest" description="Disordered" evidence="1">
    <location>
        <begin position="306"/>
        <end position="333"/>
    </location>
</feature>
<protein>
    <submittedName>
        <fullName evidence="2">BQ5605_C002g01008 protein</fullName>
    </submittedName>
</protein>
<feature type="compositionally biased region" description="Polar residues" evidence="1">
    <location>
        <begin position="141"/>
        <end position="153"/>
    </location>
</feature>
<reference evidence="2 3" key="1">
    <citation type="submission" date="2016-11" db="EMBL/GenBank/DDBJ databases">
        <authorList>
            <person name="Jaros S."/>
            <person name="Januszkiewicz K."/>
            <person name="Wedrychowicz H."/>
        </authorList>
    </citation>
    <scope>NUCLEOTIDE SEQUENCE [LARGE SCALE GENOMIC DNA]</scope>
</reference>
<feature type="region of interest" description="Disordered" evidence="1">
    <location>
        <begin position="1"/>
        <end position="179"/>
    </location>
</feature>
<dbReference type="EMBL" id="FQNC01000041">
    <property type="protein sequence ID" value="SGY29063.1"/>
    <property type="molecule type" value="Genomic_DNA"/>
</dbReference>
<name>A0A2X0P0U6_9BASI</name>
<accession>A0A2X0P0U6</accession>